<dbReference type="OMA" id="IQTRSPC"/>
<dbReference type="Pfam" id="PF23268">
    <property type="entry name" value="RIN1"/>
    <property type="match status" value="1"/>
</dbReference>
<feature type="domain" description="SH2" evidence="3">
    <location>
        <begin position="15"/>
        <end position="109"/>
    </location>
</feature>
<dbReference type="PROSITE" id="PS50001">
    <property type="entry name" value="SH2"/>
    <property type="match status" value="1"/>
</dbReference>
<dbReference type="GO" id="GO:0016192">
    <property type="term" value="P:vesicle-mediated transport"/>
    <property type="evidence" value="ECO:0007669"/>
    <property type="project" value="InterPro"/>
</dbReference>
<dbReference type="InterPro" id="IPR045046">
    <property type="entry name" value="Vps9-like"/>
</dbReference>
<dbReference type="Ensembl" id="ENSLACT00000013730.1">
    <property type="protein sequence ID" value="ENSLACP00000013633.1"/>
    <property type="gene ID" value="ENSLACG00000012000.1"/>
</dbReference>
<keyword evidence="1" id="KW-0727">SH2 domain</keyword>
<evidence type="ECO:0000313" key="5">
    <source>
        <dbReference type="Proteomes" id="UP000008672"/>
    </source>
</evidence>
<evidence type="ECO:0000259" key="3">
    <source>
        <dbReference type="PROSITE" id="PS50001"/>
    </source>
</evidence>
<dbReference type="EMBL" id="AFYH01130675">
    <property type="status" value="NOT_ANNOTATED_CDS"/>
    <property type="molecule type" value="Genomic_DNA"/>
</dbReference>
<dbReference type="EMBL" id="AFYH01130678">
    <property type="status" value="NOT_ANNOTATED_CDS"/>
    <property type="molecule type" value="Genomic_DNA"/>
</dbReference>
<dbReference type="SUPFAM" id="SSF109993">
    <property type="entry name" value="VPS9 domain"/>
    <property type="match status" value="1"/>
</dbReference>
<dbReference type="GO" id="GO:0030139">
    <property type="term" value="C:endocytic vesicle"/>
    <property type="evidence" value="ECO:0007669"/>
    <property type="project" value="TreeGrafter"/>
</dbReference>
<dbReference type="SMART" id="SM00252">
    <property type="entry name" value="SH2"/>
    <property type="match status" value="1"/>
</dbReference>
<accession>H3AVG2</accession>
<keyword evidence="5" id="KW-1185">Reference proteome</keyword>
<feature type="region of interest" description="Disordered" evidence="2">
    <location>
        <begin position="219"/>
        <end position="262"/>
    </location>
</feature>
<feature type="compositionally biased region" description="Pro residues" evidence="2">
    <location>
        <begin position="228"/>
        <end position="237"/>
    </location>
</feature>
<dbReference type="Proteomes" id="UP000008672">
    <property type="component" value="Unassembled WGS sequence"/>
</dbReference>
<dbReference type="InParanoid" id="H3AVG2"/>
<dbReference type="PANTHER" id="PTHR23101:SF127">
    <property type="entry name" value="RAS AND RAB INTERACTOR 1-RELATED"/>
    <property type="match status" value="1"/>
</dbReference>
<dbReference type="HOGENOM" id="CLU_011829_2_1_1"/>
<feature type="compositionally biased region" description="Polar residues" evidence="2">
    <location>
        <begin position="306"/>
        <end position="318"/>
    </location>
</feature>
<dbReference type="EMBL" id="AFYH01130679">
    <property type="status" value="NOT_ANNOTATED_CDS"/>
    <property type="molecule type" value="Genomic_DNA"/>
</dbReference>
<organism evidence="4 5">
    <name type="scientific">Latimeria chalumnae</name>
    <name type="common">Coelacanth</name>
    <dbReference type="NCBI Taxonomy" id="7897"/>
    <lineage>
        <taxon>Eukaryota</taxon>
        <taxon>Metazoa</taxon>
        <taxon>Chordata</taxon>
        <taxon>Craniata</taxon>
        <taxon>Vertebrata</taxon>
        <taxon>Euteleostomi</taxon>
        <taxon>Coelacanthiformes</taxon>
        <taxon>Coelacanthidae</taxon>
        <taxon>Latimeria</taxon>
    </lineage>
</organism>
<feature type="region of interest" description="Disordered" evidence="2">
    <location>
        <begin position="306"/>
        <end position="396"/>
    </location>
</feature>
<dbReference type="EMBL" id="AFYH01130677">
    <property type="status" value="NOT_ANNOTATED_CDS"/>
    <property type="molecule type" value="Genomic_DNA"/>
</dbReference>
<name>H3AVG2_LATCH</name>
<reference evidence="5" key="1">
    <citation type="submission" date="2011-08" db="EMBL/GenBank/DDBJ databases">
        <title>The draft genome of Latimeria chalumnae.</title>
        <authorList>
            <person name="Di Palma F."/>
            <person name="Alfoldi J."/>
            <person name="Johnson J."/>
            <person name="Berlin A."/>
            <person name="Gnerre S."/>
            <person name="Jaffe D."/>
            <person name="MacCallum I."/>
            <person name="Young S."/>
            <person name="Walker B.J."/>
            <person name="Lander E."/>
            <person name="Lindblad-Toh K."/>
        </authorList>
    </citation>
    <scope>NUCLEOTIDE SEQUENCE [LARGE SCALE GENOMIC DNA]</scope>
    <source>
        <strain evidence="5">Wild caught</strain>
    </source>
</reference>
<dbReference type="InterPro" id="IPR036860">
    <property type="entry name" value="SH2_dom_sf"/>
</dbReference>
<dbReference type="InterPro" id="IPR000980">
    <property type="entry name" value="SH2"/>
</dbReference>
<reference evidence="4" key="3">
    <citation type="submission" date="2025-09" db="UniProtKB">
        <authorList>
            <consortium name="Ensembl"/>
        </authorList>
    </citation>
    <scope>IDENTIFICATION</scope>
</reference>
<evidence type="ECO:0000313" key="4">
    <source>
        <dbReference type="Ensembl" id="ENSLACP00000013633.1"/>
    </source>
</evidence>
<protein>
    <submittedName>
        <fullName evidence="4">Ras and Rab interactor 1</fullName>
    </submittedName>
</protein>
<dbReference type="GO" id="GO:0005085">
    <property type="term" value="F:guanyl-nucleotide exchange factor activity"/>
    <property type="evidence" value="ECO:0007669"/>
    <property type="project" value="InterPro"/>
</dbReference>
<dbReference type="PANTHER" id="PTHR23101">
    <property type="entry name" value="RAB GDP/GTP EXCHANGE FACTOR"/>
    <property type="match status" value="1"/>
</dbReference>
<dbReference type="GeneTree" id="ENSGT00940000154866"/>
<dbReference type="AlphaFoldDB" id="H3AVG2"/>
<dbReference type="SUPFAM" id="SSF55550">
    <property type="entry name" value="SH2 domain"/>
    <property type="match status" value="1"/>
</dbReference>
<dbReference type="EMBL" id="AFYH01130676">
    <property type="status" value="NOT_ANNOTATED_CDS"/>
    <property type="molecule type" value="Genomic_DNA"/>
</dbReference>
<evidence type="ECO:0000256" key="2">
    <source>
        <dbReference type="SAM" id="MobiDB-lite"/>
    </source>
</evidence>
<dbReference type="Gene3D" id="3.30.505.10">
    <property type="entry name" value="SH2 domain"/>
    <property type="match status" value="1"/>
</dbReference>
<dbReference type="GO" id="GO:0005829">
    <property type="term" value="C:cytosol"/>
    <property type="evidence" value="ECO:0007669"/>
    <property type="project" value="TreeGrafter"/>
</dbReference>
<feature type="compositionally biased region" description="Low complexity" evidence="2">
    <location>
        <begin position="326"/>
        <end position="344"/>
    </location>
</feature>
<sequence>KISILDRLLLTHQVWHQPTINSATALHILQRELPGSFLVRKSNTWQKKVLCVRLADDSVPSFVAHVYIREQTSTFSLQGSAVSFPDLFRLLSFYCVSRDVLPFTLKLPDAIMKATSQKELEAISHLGVEFWSSSLNAKDPQIGPYVEPPSPPEAEEVECATPQLSVFSQFCPLKTRSPLELDCGSGNGALCFINPLFMVEHTSIKRNKFKRSFKIRVSTETTGSLSPPSDPPPPVPVEKPKDLKGQESSTQKPNEDSDYMRPQLVPKMRQLTKASKACLDNGFKVSTLSPTEEEDYQTPRLLGTTQAPQEDAPSQSLVSPVANEGSSQRLSNLSASSSSSSTDSETLDLEYTRAPSLEEMDSGSLSSLDESEDADQASRPQLKRMQSSPVKQGGRSPFRKMSDVFYSFLSPEKRVLKVVEEMAQDRRTSFGCLVQDFLTLTREQKDTLSSSTDLLQTIRQFMTQMKSYLLQSSELELPIETLIPMDEQDFVLEKAMHRCILKPLKSHIDSCMKASATRDGSLQLLSSNLQLARESGPAGLELRVGMPAAAEMEKIKQKFVLMQKSFSPTDKVVLLLQACKKIYSAMKGNSGR</sequence>
<reference evidence="4" key="2">
    <citation type="submission" date="2025-08" db="UniProtKB">
        <authorList>
            <consortium name="Ensembl"/>
        </authorList>
    </citation>
    <scope>IDENTIFICATION</scope>
</reference>
<dbReference type="InterPro" id="IPR037191">
    <property type="entry name" value="VPS9_dom_sf"/>
</dbReference>
<proteinExistence type="predicted"/>
<evidence type="ECO:0000256" key="1">
    <source>
        <dbReference type="PROSITE-ProRule" id="PRU00191"/>
    </source>
</evidence>
<dbReference type="GO" id="GO:0031267">
    <property type="term" value="F:small GTPase binding"/>
    <property type="evidence" value="ECO:0007669"/>
    <property type="project" value="TreeGrafter"/>
</dbReference>
<gene>
    <name evidence="4" type="primary">RIN1A</name>
</gene>
<dbReference type="STRING" id="7897.ENSLACP00000013633"/>
<dbReference type="eggNOG" id="KOG2320">
    <property type="taxonomic scope" value="Eukaryota"/>
</dbReference>